<dbReference type="PANTHER" id="PTHR30603:SF60">
    <property type="entry name" value="RNA POLYMERASE SIGMA FACTOR RPOD"/>
    <property type="match status" value="1"/>
</dbReference>
<dbReference type="Gene3D" id="1.10.601.10">
    <property type="entry name" value="RNA Polymerase Primary Sigma Factor"/>
    <property type="match status" value="2"/>
</dbReference>
<evidence type="ECO:0000256" key="2">
    <source>
        <dbReference type="ARBA" id="ARBA00023015"/>
    </source>
</evidence>
<name>A0A2N7W2K1_9BURK</name>
<dbReference type="SUPFAM" id="SSF88946">
    <property type="entry name" value="Sigma2 domain of RNA polymerase sigma factors"/>
    <property type="match status" value="1"/>
</dbReference>
<evidence type="ECO:0000256" key="5">
    <source>
        <dbReference type="ARBA" id="ARBA00023163"/>
    </source>
</evidence>
<dbReference type="InterPro" id="IPR007630">
    <property type="entry name" value="RNA_pol_sigma70_r4"/>
</dbReference>
<evidence type="ECO:0000256" key="6">
    <source>
        <dbReference type="RuleBase" id="RU362124"/>
    </source>
</evidence>
<dbReference type="Gene3D" id="1.10.10.10">
    <property type="entry name" value="Winged helix-like DNA-binding domain superfamily/Winged helix DNA-binding domain"/>
    <property type="match status" value="2"/>
</dbReference>
<dbReference type="OrthoDB" id="9809557at2"/>
<keyword evidence="3 6" id="KW-0731">Sigma factor</keyword>
<dbReference type="Pfam" id="PF04539">
    <property type="entry name" value="Sigma70_r3"/>
    <property type="match status" value="1"/>
</dbReference>
<dbReference type="InterPro" id="IPR013325">
    <property type="entry name" value="RNA_pol_sigma_r2"/>
</dbReference>
<dbReference type="PANTHER" id="PTHR30603">
    <property type="entry name" value="RNA POLYMERASE SIGMA FACTOR RPO"/>
    <property type="match status" value="1"/>
</dbReference>
<organism evidence="9 10">
    <name type="scientific">Trinickia dabaoshanensis</name>
    <dbReference type="NCBI Taxonomy" id="564714"/>
    <lineage>
        <taxon>Bacteria</taxon>
        <taxon>Pseudomonadati</taxon>
        <taxon>Pseudomonadota</taxon>
        <taxon>Betaproteobacteria</taxon>
        <taxon>Burkholderiales</taxon>
        <taxon>Burkholderiaceae</taxon>
        <taxon>Trinickia</taxon>
    </lineage>
</organism>
<dbReference type="PROSITE" id="PS00715">
    <property type="entry name" value="SIGMA70_1"/>
    <property type="match status" value="1"/>
</dbReference>
<evidence type="ECO:0000313" key="10">
    <source>
        <dbReference type="Proteomes" id="UP000235616"/>
    </source>
</evidence>
<accession>A0A2N7W2K1</accession>
<dbReference type="InterPro" id="IPR000943">
    <property type="entry name" value="RNA_pol_sigma70"/>
</dbReference>
<dbReference type="InterPro" id="IPR013324">
    <property type="entry name" value="RNA_pol_sigma_r3/r4-like"/>
</dbReference>
<comment type="caution">
    <text evidence="9">The sequence shown here is derived from an EMBL/GenBank/DDBJ whole genome shotgun (WGS) entry which is preliminary data.</text>
</comment>
<comment type="function">
    <text evidence="6">Sigma factors are initiation factors that promote the attachment of RNA polymerase to specific initiation sites and are then released.</text>
</comment>
<protein>
    <recommendedName>
        <fullName evidence="6">RNA polymerase sigma factor</fullName>
    </recommendedName>
</protein>
<feature type="domain" description="RNA polymerase sigma-70" evidence="8">
    <location>
        <begin position="370"/>
        <end position="396"/>
    </location>
</feature>
<evidence type="ECO:0000256" key="1">
    <source>
        <dbReference type="ARBA" id="ARBA00007788"/>
    </source>
</evidence>
<dbReference type="Proteomes" id="UP000235616">
    <property type="component" value="Unassembled WGS sequence"/>
</dbReference>
<sequence length="412" mass="44493">MNLHTNASPDAPSLGLCAPLAERPGHADTLAQLLALAARQGYLTEADLADALADDDTLTDAVLAALSEVGIAVLEERPLASGFEIDEPVDSESLEQASAVLSDAAAGARASTEPLTVFTRRMQAVPLLTREGEIALAMEIEAGREVLREAAANDSASPARQREIAAAQARIARATARMVEANLRLVLSIAKRYQHRGLDLADLVQEGNLGLMRAVENFEYRRGFKFSTYATWWIRQAVSRAVADRARTIRVPVHVSEEASRVWRAAHQIHQRTGARASVDELAALTDLAPDKLRALLALPAEPMSLDAPMADGEVSLTDAIEDETGVDPFEALAGHRLNACVASLLKTMPPEQADVLRQRFGIGDDVPRTYDEIAQRTGVSRERIRRIERQALDALRASAGARAAHDFIEAA</sequence>
<comment type="similarity">
    <text evidence="1 6">Belongs to the sigma-70 factor family.</text>
</comment>
<evidence type="ECO:0000259" key="8">
    <source>
        <dbReference type="PROSITE" id="PS00716"/>
    </source>
</evidence>
<keyword evidence="2 6" id="KW-0805">Transcription regulation</keyword>
<dbReference type="Pfam" id="PF04542">
    <property type="entry name" value="Sigma70_r2"/>
    <property type="match status" value="1"/>
</dbReference>
<dbReference type="Gene3D" id="1.10.220.120">
    <property type="entry name" value="Sigma-70 factor, region 1.1"/>
    <property type="match status" value="1"/>
</dbReference>
<dbReference type="Pfam" id="PF04545">
    <property type="entry name" value="Sigma70_r4"/>
    <property type="match status" value="1"/>
</dbReference>
<dbReference type="InterPro" id="IPR042189">
    <property type="entry name" value="RNA_pol_sigma_70_r1_1_sf"/>
</dbReference>
<dbReference type="NCBIfam" id="TIGR02937">
    <property type="entry name" value="sigma70-ECF"/>
    <property type="match status" value="1"/>
</dbReference>
<feature type="domain" description="RNA polymerase sigma-70" evidence="7">
    <location>
        <begin position="202"/>
        <end position="215"/>
    </location>
</feature>
<reference evidence="9 10" key="1">
    <citation type="submission" date="2018-01" db="EMBL/GenBank/DDBJ databases">
        <title>Whole genome analyses suggest that Burkholderia sensu lato contains two further novel genera in the rhizoxinica-symbiotica group Mycetohabitans gen. nov., and Trinickia gen. nov.: implications for the evolution of diazotrophy and nodulation in the Burkholderiaceae.</title>
        <authorList>
            <person name="Estrada-de los Santos P."/>
            <person name="Palmer M."/>
            <person name="Chavez-Ramirez B."/>
            <person name="Beukes C."/>
            <person name="Steenkamp E.T."/>
            <person name="Hirsch A.M."/>
            <person name="Manyaka P."/>
            <person name="Maluk M."/>
            <person name="Lafos M."/>
            <person name="Crook M."/>
            <person name="Gross E."/>
            <person name="Simon M.F."/>
            <person name="Bueno dos Reis Junior F."/>
            <person name="Poole P.S."/>
            <person name="Venter S.N."/>
            <person name="James E.K."/>
        </authorList>
    </citation>
    <scope>NUCLEOTIDE SEQUENCE [LARGE SCALE GENOMIC DNA]</scope>
    <source>
        <strain evidence="9 10">GIMN1.004</strain>
    </source>
</reference>
<keyword evidence="10" id="KW-1185">Reference proteome</keyword>
<evidence type="ECO:0000313" key="9">
    <source>
        <dbReference type="EMBL" id="PMS23628.1"/>
    </source>
</evidence>
<evidence type="ECO:0000256" key="3">
    <source>
        <dbReference type="ARBA" id="ARBA00023082"/>
    </source>
</evidence>
<dbReference type="SUPFAM" id="SSF88659">
    <property type="entry name" value="Sigma3 and sigma4 domains of RNA polymerase sigma factors"/>
    <property type="match status" value="2"/>
</dbReference>
<evidence type="ECO:0000256" key="4">
    <source>
        <dbReference type="ARBA" id="ARBA00023125"/>
    </source>
</evidence>
<keyword evidence="4 6" id="KW-0238">DNA-binding</keyword>
<dbReference type="InterPro" id="IPR007627">
    <property type="entry name" value="RNA_pol_sigma70_r2"/>
</dbReference>
<keyword evidence="5 6" id="KW-0804">Transcription</keyword>
<dbReference type="GO" id="GO:0003677">
    <property type="term" value="F:DNA binding"/>
    <property type="evidence" value="ECO:0007669"/>
    <property type="project" value="UniProtKB-KW"/>
</dbReference>
<dbReference type="InterPro" id="IPR007624">
    <property type="entry name" value="RNA_pol_sigma70_r3"/>
</dbReference>
<dbReference type="Pfam" id="PF03979">
    <property type="entry name" value="Sigma70_r1_1"/>
    <property type="match status" value="1"/>
</dbReference>
<dbReference type="AlphaFoldDB" id="A0A2N7W2K1"/>
<dbReference type="InterPro" id="IPR036388">
    <property type="entry name" value="WH-like_DNA-bd_sf"/>
</dbReference>
<dbReference type="FunFam" id="1.10.601.10:FF:000001">
    <property type="entry name" value="RNA polymerase sigma factor SigA"/>
    <property type="match status" value="1"/>
</dbReference>
<dbReference type="InterPro" id="IPR009042">
    <property type="entry name" value="RNA_pol_sigma70_r1_2"/>
</dbReference>
<dbReference type="GO" id="GO:0006352">
    <property type="term" value="P:DNA-templated transcription initiation"/>
    <property type="evidence" value="ECO:0007669"/>
    <property type="project" value="InterPro"/>
</dbReference>
<dbReference type="GO" id="GO:0016987">
    <property type="term" value="F:sigma factor activity"/>
    <property type="evidence" value="ECO:0007669"/>
    <property type="project" value="UniProtKB-KW"/>
</dbReference>
<dbReference type="PRINTS" id="PR00046">
    <property type="entry name" value="SIGMA70FCT"/>
</dbReference>
<dbReference type="EMBL" id="PNYA01000001">
    <property type="protein sequence ID" value="PMS23628.1"/>
    <property type="molecule type" value="Genomic_DNA"/>
</dbReference>
<proteinExistence type="inferred from homology"/>
<dbReference type="InterPro" id="IPR007127">
    <property type="entry name" value="RNA_pol_sigma_70_r1_1"/>
</dbReference>
<dbReference type="RefSeq" id="WP_102643338.1">
    <property type="nucleotide sequence ID" value="NZ_PNYA01000001.1"/>
</dbReference>
<dbReference type="InterPro" id="IPR050239">
    <property type="entry name" value="Sigma-70_RNA_pol_init_factors"/>
</dbReference>
<evidence type="ECO:0000259" key="7">
    <source>
        <dbReference type="PROSITE" id="PS00715"/>
    </source>
</evidence>
<dbReference type="InterPro" id="IPR014284">
    <property type="entry name" value="RNA_pol_sigma-70_dom"/>
</dbReference>
<gene>
    <name evidence="9" type="ORF">C0Z18_00085</name>
</gene>
<dbReference type="PROSITE" id="PS00716">
    <property type="entry name" value="SIGMA70_2"/>
    <property type="match status" value="1"/>
</dbReference>
<dbReference type="Pfam" id="PF00140">
    <property type="entry name" value="Sigma70_r1_2"/>
    <property type="match status" value="1"/>
</dbReference>